<evidence type="ECO:0000313" key="9">
    <source>
        <dbReference type="Proteomes" id="UP001497497"/>
    </source>
</evidence>
<feature type="domain" description="Glycosyltransferase 2-like" evidence="6">
    <location>
        <begin position="174"/>
        <end position="315"/>
    </location>
</feature>
<keyword evidence="5" id="KW-0464">Manganese</keyword>
<evidence type="ECO:0000256" key="1">
    <source>
        <dbReference type="ARBA" id="ARBA00004323"/>
    </source>
</evidence>
<dbReference type="InterPro" id="IPR029044">
    <property type="entry name" value="Nucleotide-diphossugar_trans"/>
</dbReference>
<keyword evidence="9" id="KW-1185">Reference proteome</keyword>
<name>A0AAV2HYR6_LYMST</name>
<dbReference type="InterPro" id="IPR000772">
    <property type="entry name" value="Ricin_B_lectin"/>
</dbReference>
<comment type="similarity">
    <text evidence="5">Belongs to the glycosyltransferase 2 family. GalNAc-T subfamily.</text>
</comment>
<dbReference type="Pfam" id="PF00535">
    <property type="entry name" value="Glycos_transf_2"/>
    <property type="match status" value="1"/>
</dbReference>
<organism evidence="8 9">
    <name type="scientific">Lymnaea stagnalis</name>
    <name type="common">Great pond snail</name>
    <name type="synonym">Helix stagnalis</name>
    <dbReference type="NCBI Taxonomy" id="6523"/>
    <lineage>
        <taxon>Eukaryota</taxon>
        <taxon>Metazoa</taxon>
        <taxon>Spiralia</taxon>
        <taxon>Lophotrochozoa</taxon>
        <taxon>Mollusca</taxon>
        <taxon>Gastropoda</taxon>
        <taxon>Heterobranchia</taxon>
        <taxon>Euthyneura</taxon>
        <taxon>Panpulmonata</taxon>
        <taxon>Hygrophila</taxon>
        <taxon>Lymnaeoidea</taxon>
        <taxon>Lymnaeidae</taxon>
        <taxon>Lymnaea</taxon>
    </lineage>
</organism>
<comment type="pathway">
    <text evidence="5">Protein modification; protein glycosylation.</text>
</comment>
<dbReference type="GO" id="GO:0006493">
    <property type="term" value="P:protein O-linked glycosylation"/>
    <property type="evidence" value="ECO:0007669"/>
    <property type="project" value="TreeGrafter"/>
</dbReference>
<comment type="subcellular location">
    <subcellularLocation>
        <location evidence="1 5">Golgi apparatus membrane</location>
        <topology evidence="1 5">Single-pass type II membrane protein</topology>
    </subcellularLocation>
</comment>
<dbReference type="AlphaFoldDB" id="A0AAV2HYR6"/>
<gene>
    <name evidence="8" type="ORF">GSLYS_00013125001</name>
</gene>
<protein>
    <recommendedName>
        <fullName evidence="5">Polypeptide N-acetylgalactosaminyltransferase</fullName>
        <ecNumber evidence="5">2.4.1.-</ecNumber>
    </recommendedName>
    <alternativeName>
        <fullName evidence="5">Protein-UDP acetylgalactosaminyltransferase</fullName>
    </alternativeName>
</protein>
<dbReference type="PANTHER" id="PTHR11675:SF131">
    <property type="entry name" value="POLYPEPTIDE N-ACETYLGALACTOSAMINYLTRANSFERASE 9-RELATED"/>
    <property type="match status" value="1"/>
</dbReference>
<keyword evidence="4 5" id="KW-1015">Disulfide bond</keyword>
<feature type="transmembrane region" description="Helical" evidence="5">
    <location>
        <begin position="35"/>
        <end position="59"/>
    </location>
</feature>
<keyword evidence="3 5" id="KW-0333">Golgi apparatus</keyword>
<keyword evidence="5" id="KW-0472">Membrane</keyword>
<keyword evidence="5" id="KW-1133">Transmembrane helix</keyword>
<accession>A0AAV2HYR6</accession>
<evidence type="ECO:0000256" key="2">
    <source>
        <dbReference type="ARBA" id="ARBA00022734"/>
    </source>
</evidence>
<comment type="cofactor">
    <cofactor evidence="5">
        <name>Mn(2+)</name>
        <dbReference type="ChEBI" id="CHEBI:29035"/>
    </cofactor>
</comment>
<dbReference type="InterPro" id="IPR035992">
    <property type="entry name" value="Ricin_B-like_lectins"/>
</dbReference>
<evidence type="ECO:0000259" key="7">
    <source>
        <dbReference type="Pfam" id="PF00652"/>
    </source>
</evidence>
<dbReference type="Gene3D" id="3.90.550.10">
    <property type="entry name" value="Spore Coat Polysaccharide Biosynthesis Protein SpsA, Chain A"/>
    <property type="match status" value="1"/>
</dbReference>
<feature type="domain" description="Ricin B lectin" evidence="7">
    <location>
        <begin position="721"/>
        <end position="782"/>
    </location>
</feature>
<evidence type="ECO:0000313" key="8">
    <source>
        <dbReference type="EMBL" id="CAL1539306.1"/>
    </source>
</evidence>
<dbReference type="SUPFAM" id="SSF50370">
    <property type="entry name" value="Ricin B-like lectins"/>
    <property type="match status" value="1"/>
</dbReference>
<comment type="caution">
    <text evidence="8">The sequence shown here is derived from an EMBL/GenBank/DDBJ whole genome shotgun (WGS) entry which is preliminary data.</text>
</comment>
<sequence>MHHTVQEERYHQRERRRQRVLSRLRRMEEAEGDDLMPRAASSVTVALAFLGIVVIFIVVRSLVQADGELEVTAQLRIDEASERTKLTLNAASHDVTYVLPDMAELVAWGQYGTGVRIDTAKLSPVHTDEYLTGYKEFAFNKYLSDRISMNRRLPDVREPACNQTASQEPSLTASVIIVVDNEPWTTLMRTVYSVVERSPPSLLKEIILVDDASTSDVLIYPRLERYTSVINKVRILRLPEHIGLAKARWQGVLKMSGDVGVFLHSRCECTEGWLAPLLDRIQADLKTVAVPVVDRIDYHTFEYITENMNKTTVGSFTWDLRTIRRQVKDPPTSIDVKIPNPVIADGIFAAHKKILTTIGGYDDTLTAIDTLHIEISFRTWMCGGKIELILCSHVGYLATKTAPVADLELDPIYSNERKHIVQLWMDDFGQFVYEHIPNSNQKLFDGEEEMPGNIQKSHCGNFIWFLQNVEPNLQLHGEIVKRGKLTQVAINETVLMLAALPDDALHMIDWYVRPTTIWYLMKSGQLKLYNNKCLISKQNIPEQLKSQGHEPKRKDTLSEFFVPQPQINFFQSPWDRTLPGEFMSSDEKIKRTKWNKSGTRVDMTLTEAKRNRRSYFRDLIPAGEDDNPTKLQDKESAMADLDYNTQSYLTQFSKNSFQNDKNINRKISAALNVATNESLKLNSPSEPSLNLLKLLLKYKKSFSGPSSMASLLFTSDLVGENDVEIYECDSKRAQGNQWMYTKAGNLLHVGTHLCLAVQASVLGWKNLALRECDPDQHSQLWQFI</sequence>
<evidence type="ECO:0000256" key="5">
    <source>
        <dbReference type="RuleBase" id="RU361242"/>
    </source>
</evidence>
<dbReference type="SUPFAM" id="SSF53448">
    <property type="entry name" value="Nucleotide-diphospho-sugar transferases"/>
    <property type="match status" value="1"/>
</dbReference>
<keyword evidence="5" id="KW-0812">Transmembrane</keyword>
<dbReference type="GO" id="GO:0004653">
    <property type="term" value="F:polypeptide N-acetylgalactosaminyltransferase activity"/>
    <property type="evidence" value="ECO:0007669"/>
    <property type="project" value="TreeGrafter"/>
</dbReference>
<dbReference type="InterPro" id="IPR001173">
    <property type="entry name" value="Glyco_trans_2-like"/>
</dbReference>
<reference evidence="8 9" key="1">
    <citation type="submission" date="2024-04" db="EMBL/GenBank/DDBJ databases">
        <authorList>
            <consortium name="Genoscope - CEA"/>
            <person name="William W."/>
        </authorList>
    </citation>
    <scope>NUCLEOTIDE SEQUENCE [LARGE SCALE GENOMIC DNA]</scope>
</reference>
<dbReference type="Gene3D" id="2.80.10.50">
    <property type="match status" value="1"/>
</dbReference>
<evidence type="ECO:0000256" key="3">
    <source>
        <dbReference type="ARBA" id="ARBA00023034"/>
    </source>
</evidence>
<keyword evidence="2 5" id="KW-0430">Lectin</keyword>
<dbReference type="PANTHER" id="PTHR11675">
    <property type="entry name" value="N-ACETYLGALACTOSAMINYLTRANSFERASE"/>
    <property type="match status" value="1"/>
</dbReference>
<dbReference type="Proteomes" id="UP001497497">
    <property type="component" value="Unassembled WGS sequence"/>
</dbReference>
<dbReference type="GO" id="GO:0000139">
    <property type="term" value="C:Golgi membrane"/>
    <property type="evidence" value="ECO:0007669"/>
    <property type="project" value="UniProtKB-SubCell"/>
</dbReference>
<dbReference type="GO" id="GO:0030246">
    <property type="term" value="F:carbohydrate binding"/>
    <property type="evidence" value="ECO:0007669"/>
    <property type="project" value="UniProtKB-KW"/>
</dbReference>
<dbReference type="Pfam" id="PF00652">
    <property type="entry name" value="Ricin_B_lectin"/>
    <property type="match status" value="1"/>
</dbReference>
<dbReference type="PROSITE" id="PS50231">
    <property type="entry name" value="RICIN_B_LECTIN"/>
    <property type="match status" value="1"/>
</dbReference>
<dbReference type="EC" id="2.4.1.-" evidence="5"/>
<keyword evidence="5" id="KW-0328">Glycosyltransferase</keyword>
<evidence type="ECO:0000259" key="6">
    <source>
        <dbReference type="Pfam" id="PF00535"/>
    </source>
</evidence>
<proteinExistence type="inferred from homology"/>
<evidence type="ECO:0000256" key="4">
    <source>
        <dbReference type="ARBA" id="ARBA00023157"/>
    </source>
</evidence>
<dbReference type="EMBL" id="CAXITT010000335">
    <property type="protein sequence ID" value="CAL1539306.1"/>
    <property type="molecule type" value="Genomic_DNA"/>
</dbReference>
<keyword evidence="5" id="KW-0808">Transferase</keyword>